<evidence type="ECO:0000313" key="7">
    <source>
        <dbReference type="Proteomes" id="UP001198163"/>
    </source>
</evidence>
<dbReference type="GO" id="GO:0015768">
    <property type="term" value="P:maltose transport"/>
    <property type="evidence" value="ECO:0007669"/>
    <property type="project" value="TreeGrafter"/>
</dbReference>
<dbReference type="InterPro" id="IPR006059">
    <property type="entry name" value="SBP"/>
</dbReference>
<dbReference type="CDD" id="cd13586">
    <property type="entry name" value="PBP2_Maltose_binding_like"/>
    <property type="match status" value="1"/>
</dbReference>
<sequence>MKKIAAILTAATLLAGAAFAAGGADGAKGGKVTLKVWESEGVEKDFILWAASEFKKTNPNVSVVYEPVGLVDSRAKIELDGPAGVGADIFVAPHDHLGALINGGHVLENVDPDFASKFVDAAVIGSAYNGKIYGYPQGIETYALFYNKDIIKTAPKTWEEVEAFAKTWNNKAENKYAIVWEVANAYFDYIFMGGFGAPLFGPNGNDRKQHNINSSGAVAGLSYFQKLRKTILDVPSADMSGDFCNSSFVEGKAPMIITGPWKISDYTKANLNFGIAPIPVFPGQKTSPASFSGIRLAFVSAYTNYPAEATAFAQFLTSKEILSKRYEMTKQIPPRKDIVINDPLSAGILAQAQFATPMPTIPQMGTYWSAMGAAFASIWDGAEVKKELNSAAAAMEAAK</sequence>
<organism evidence="6 7">
    <name type="scientific">Teretinema zuelzerae</name>
    <dbReference type="NCBI Taxonomy" id="156"/>
    <lineage>
        <taxon>Bacteria</taxon>
        <taxon>Pseudomonadati</taxon>
        <taxon>Spirochaetota</taxon>
        <taxon>Spirochaetia</taxon>
        <taxon>Spirochaetales</taxon>
        <taxon>Treponemataceae</taxon>
        <taxon>Teretinema</taxon>
    </lineage>
</organism>
<dbReference type="EMBL" id="JAINWA010000003">
    <property type="protein sequence ID" value="MCD1655773.1"/>
    <property type="molecule type" value="Genomic_DNA"/>
</dbReference>
<dbReference type="GO" id="GO:1901982">
    <property type="term" value="F:maltose binding"/>
    <property type="evidence" value="ECO:0007669"/>
    <property type="project" value="TreeGrafter"/>
</dbReference>
<evidence type="ECO:0000313" key="6">
    <source>
        <dbReference type="EMBL" id="MCD1655773.1"/>
    </source>
</evidence>
<dbReference type="Pfam" id="PF13416">
    <property type="entry name" value="SBP_bac_8"/>
    <property type="match status" value="1"/>
</dbReference>
<proteinExistence type="inferred from homology"/>
<dbReference type="SUPFAM" id="SSF53850">
    <property type="entry name" value="Periplasmic binding protein-like II"/>
    <property type="match status" value="1"/>
</dbReference>
<dbReference type="Proteomes" id="UP001198163">
    <property type="component" value="Unassembled WGS sequence"/>
</dbReference>
<dbReference type="PANTHER" id="PTHR30061:SF50">
    <property type="entry name" value="MALTOSE_MALTODEXTRIN-BINDING PERIPLASMIC PROTEIN"/>
    <property type="match status" value="1"/>
</dbReference>
<accession>A0AAE3EL91</accession>
<gene>
    <name evidence="6" type="ORF">K7J14_13835</name>
</gene>
<dbReference type="Gene3D" id="3.40.190.10">
    <property type="entry name" value="Periplasmic binding protein-like II"/>
    <property type="match status" value="2"/>
</dbReference>
<dbReference type="GO" id="GO:0042956">
    <property type="term" value="P:maltodextrin transmembrane transport"/>
    <property type="evidence" value="ECO:0007669"/>
    <property type="project" value="TreeGrafter"/>
</dbReference>
<evidence type="ECO:0000256" key="4">
    <source>
        <dbReference type="ARBA" id="ARBA00022729"/>
    </source>
</evidence>
<dbReference type="GO" id="GO:0015144">
    <property type="term" value="F:carbohydrate transmembrane transporter activity"/>
    <property type="evidence" value="ECO:0007669"/>
    <property type="project" value="InterPro"/>
</dbReference>
<evidence type="ECO:0000256" key="3">
    <source>
        <dbReference type="ARBA" id="ARBA00022597"/>
    </source>
</evidence>
<keyword evidence="3" id="KW-0762">Sugar transport</keyword>
<evidence type="ECO:0000256" key="5">
    <source>
        <dbReference type="SAM" id="SignalP"/>
    </source>
</evidence>
<feature type="signal peptide" evidence="5">
    <location>
        <begin position="1"/>
        <end position="20"/>
    </location>
</feature>
<keyword evidence="4 5" id="KW-0732">Signal</keyword>
<dbReference type="PANTHER" id="PTHR30061">
    <property type="entry name" value="MALTOSE-BINDING PERIPLASMIC PROTEIN"/>
    <property type="match status" value="1"/>
</dbReference>
<dbReference type="RefSeq" id="WP_230757566.1">
    <property type="nucleotide sequence ID" value="NZ_JAINWA010000003.1"/>
</dbReference>
<dbReference type="PRINTS" id="PR00181">
    <property type="entry name" value="MALTOSEBP"/>
</dbReference>
<reference evidence="6" key="1">
    <citation type="submission" date="2021-08" db="EMBL/GenBank/DDBJ databases">
        <title>Comparative analyses of Brucepasteria parasyntrophica and Teretinema zuelzerae.</title>
        <authorList>
            <person name="Song Y."/>
            <person name="Brune A."/>
        </authorList>
    </citation>
    <scope>NUCLEOTIDE SEQUENCE</scope>
    <source>
        <strain evidence="6">DSM 1903</strain>
    </source>
</reference>
<name>A0AAE3EL91_9SPIR</name>
<evidence type="ECO:0000256" key="1">
    <source>
        <dbReference type="ARBA" id="ARBA00008520"/>
    </source>
</evidence>
<dbReference type="GO" id="GO:0055052">
    <property type="term" value="C:ATP-binding cassette (ABC) transporter complex, substrate-binding subunit-containing"/>
    <property type="evidence" value="ECO:0007669"/>
    <property type="project" value="TreeGrafter"/>
</dbReference>
<protein>
    <submittedName>
        <fullName evidence="6">Maltose ABC transporter substrate-binding protein</fullName>
    </submittedName>
</protein>
<keyword evidence="7" id="KW-1185">Reference proteome</keyword>
<dbReference type="AlphaFoldDB" id="A0AAE3EL91"/>
<feature type="chain" id="PRO_5042076234" evidence="5">
    <location>
        <begin position="21"/>
        <end position="399"/>
    </location>
</feature>
<dbReference type="InterPro" id="IPR006060">
    <property type="entry name" value="Maltose/Cyclodextrin-bd"/>
</dbReference>
<comment type="similarity">
    <text evidence="1">Belongs to the bacterial solute-binding protein 1 family.</text>
</comment>
<keyword evidence="2" id="KW-0813">Transport</keyword>
<comment type="caution">
    <text evidence="6">The sequence shown here is derived from an EMBL/GenBank/DDBJ whole genome shotgun (WGS) entry which is preliminary data.</text>
</comment>
<evidence type="ECO:0000256" key="2">
    <source>
        <dbReference type="ARBA" id="ARBA00022448"/>
    </source>
</evidence>